<dbReference type="HAMAP" id="MF_00048">
    <property type="entry name" value="UPF0102"/>
    <property type="match status" value="1"/>
</dbReference>
<proteinExistence type="inferred from homology"/>
<gene>
    <name evidence="3" type="ORF">A2920_01695</name>
</gene>
<dbReference type="SUPFAM" id="SSF52980">
    <property type="entry name" value="Restriction endonuclease-like"/>
    <property type="match status" value="1"/>
</dbReference>
<evidence type="ECO:0000313" key="3">
    <source>
        <dbReference type="EMBL" id="OHB04630.1"/>
    </source>
</evidence>
<dbReference type="Gene3D" id="3.40.1350.10">
    <property type="match status" value="1"/>
</dbReference>
<dbReference type="Pfam" id="PF02021">
    <property type="entry name" value="UPF0102"/>
    <property type="match status" value="1"/>
</dbReference>
<comment type="similarity">
    <text evidence="1 2">Belongs to the UPF0102 family.</text>
</comment>
<dbReference type="InterPro" id="IPR011335">
    <property type="entry name" value="Restrct_endonuc-II-like"/>
</dbReference>
<dbReference type="EMBL" id="MHWD01000008">
    <property type="protein sequence ID" value="OHB04630.1"/>
    <property type="molecule type" value="Genomic_DNA"/>
</dbReference>
<protein>
    <recommendedName>
        <fullName evidence="2">UPF0102 protein A2920_01695</fullName>
    </recommendedName>
</protein>
<accession>A0A1G2U6I5</accession>
<dbReference type="Proteomes" id="UP000179283">
    <property type="component" value="Unassembled WGS sequence"/>
</dbReference>
<name>A0A1G2U6I5_9BACT</name>
<evidence type="ECO:0000256" key="1">
    <source>
        <dbReference type="ARBA" id="ARBA00006738"/>
    </source>
</evidence>
<reference evidence="3 4" key="1">
    <citation type="journal article" date="2016" name="Nat. Commun.">
        <title>Thousands of microbial genomes shed light on interconnected biogeochemical processes in an aquifer system.</title>
        <authorList>
            <person name="Anantharaman K."/>
            <person name="Brown C.T."/>
            <person name="Hug L.A."/>
            <person name="Sharon I."/>
            <person name="Castelle C.J."/>
            <person name="Probst A.J."/>
            <person name="Thomas B.C."/>
            <person name="Singh A."/>
            <person name="Wilkins M.J."/>
            <person name="Karaoz U."/>
            <person name="Brodie E.L."/>
            <person name="Williams K.H."/>
            <person name="Hubbard S.S."/>
            <person name="Banfield J.F."/>
        </authorList>
    </citation>
    <scope>NUCLEOTIDE SEQUENCE [LARGE SCALE GENOMIC DNA]</scope>
</reference>
<dbReference type="GO" id="GO:0003676">
    <property type="term" value="F:nucleic acid binding"/>
    <property type="evidence" value="ECO:0007669"/>
    <property type="project" value="InterPro"/>
</dbReference>
<dbReference type="PANTHER" id="PTHR34039">
    <property type="entry name" value="UPF0102 PROTEIN YRAN"/>
    <property type="match status" value="1"/>
</dbReference>
<evidence type="ECO:0000256" key="2">
    <source>
        <dbReference type="HAMAP-Rule" id="MF_00048"/>
    </source>
</evidence>
<dbReference type="PANTHER" id="PTHR34039:SF1">
    <property type="entry name" value="UPF0102 PROTEIN YRAN"/>
    <property type="match status" value="1"/>
</dbReference>
<organism evidence="3 4">
    <name type="scientific">Candidatus Zambryskibacteria bacterium RIFCSPLOWO2_01_FULL_43_17</name>
    <dbReference type="NCBI Taxonomy" id="1802760"/>
    <lineage>
        <taxon>Bacteria</taxon>
        <taxon>Candidatus Zambryskiibacteriota</taxon>
    </lineage>
</organism>
<comment type="caution">
    <text evidence="3">The sequence shown here is derived from an EMBL/GenBank/DDBJ whole genome shotgun (WGS) entry which is preliminary data.</text>
</comment>
<dbReference type="InterPro" id="IPR003509">
    <property type="entry name" value="UPF0102_YraN-like"/>
</dbReference>
<dbReference type="InterPro" id="IPR011856">
    <property type="entry name" value="tRNA_endonuc-like_dom_sf"/>
</dbReference>
<dbReference type="AlphaFoldDB" id="A0A1G2U6I5"/>
<sequence>MRTEKRKIGDVGEGIACKFLMKHGYEIVERNYLRKWGEIDIVSKRSGKLIFVEVKTIVGDLSVIRETLDNWRAEDNIHIGKLKRLSRIIQTYLLERGYEGEWQFDVVTVTLDQTKIRTKVQHLKDIVL</sequence>
<evidence type="ECO:0000313" key="4">
    <source>
        <dbReference type="Proteomes" id="UP000179283"/>
    </source>
</evidence>